<dbReference type="Gene3D" id="1.20.1560.10">
    <property type="entry name" value="ABC transporter type 1, transmembrane domain"/>
    <property type="match status" value="1"/>
</dbReference>
<reference evidence="12 13" key="1">
    <citation type="submission" date="2022-02" db="EMBL/GenBank/DDBJ databases">
        <title>Paenibacillus sp. MBLB1776 Whole Genome Shotgun Sequencing.</title>
        <authorList>
            <person name="Hwang C.Y."/>
            <person name="Cho E.-S."/>
            <person name="Seo M.-J."/>
        </authorList>
    </citation>
    <scope>NUCLEOTIDE SEQUENCE [LARGE SCALE GENOMIC DNA]</scope>
    <source>
        <strain evidence="12 13">MBLB1776</strain>
    </source>
</reference>
<dbReference type="SMART" id="SM00382">
    <property type="entry name" value="AAA"/>
    <property type="match status" value="1"/>
</dbReference>
<evidence type="ECO:0000259" key="11">
    <source>
        <dbReference type="PROSITE" id="PS50929"/>
    </source>
</evidence>
<dbReference type="FunFam" id="1.20.1560.10:FF:000011">
    <property type="entry name" value="Multidrug ABC transporter ATP-binding protein"/>
    <property type="match status" value="1"/>
</dbReference>
<evidence type="ECO:0000256" key="8">
    <source>
        <dbReference type="ARBA" id="ARBA00023136"/>
    </source>
</evidence>
<evidence type="ECO:0000256" key="2">
    <source>
        <dbReference type="ARBA" id="ARBA00022448"/>
    </source>
</evidence>
<keyword evidence="4 9" id="KW-0812">Transmembrane</keyword>
<dbReference type="PROSITE" id="PS00211">
    <property type="entry name" value="ABC_TRANSPORTER_1"/>
    <property type="match status" value="1"/>
</dbReference>
<dbReference type="SUPFAM" id="SSF52540">
    <property type="entry name" value="P-loop containing nucleoside triphosphate hydrolases"/>
    <property type="match status" value="1"/>
</dbReference>
<accession>A0AA96LCF7</accession>
<dbReference type="SUPFAM" id="SSF90123">
    <property type="entry name" value="ABC transporter transmembrane region"/>
    <property type="match status" value="1"/>
</dbReference>
<dbReference type="PROSITE" id="PS50929">
    <property type="entry name" value="ABC_TM1F"/>
    <property type="match status" value="1"/>
</dbReference>
<dbReference type="InterPro" id="IPR011527">
    <property type="entry name" value="ABC1_TM_dom"/>
</dbReference>
<protein>
    <submittedName>
        <fullName evidence="12">ABC transporter transmembrane domain-containing protein</fullName>
    </submittedName>
</protein>
<evidence type="ECO:0000259" key="10">
    <source>
        <dbReference type="PROSITE" id="PS50893"/>
    </source>
</evidence>
<dbReference type="InterPro" id="IPR039421">
    <property type="entry name" value="Type_1_exporter"/>
</dbReference>
<keyword evidence="8 9" id="KW-0472">Membrane</keyword>
<dbReference type="PANTHER" id="PTHR43394">
    <property type="entry name" value="ATP-DEPENDENT PERMEASE MDL1, MITOCHONDRIAL"/>
    <property type="match status" value="1"/>
</dbReference>
<feature type="transmembrane region" description="Helical" evidence="9">
    <location>
        <begin position="142"/>
        <end position="175"/>
    </location>
</feature>
<gene>
    <name evidence="12" type="ORF">MJA45_23640</name>
</gene>
<keyword evidence="5" id="KW-0547">Nucleotide-binding</keyword>
<dbReference type="RefSeq" id="WP_315604353.1">
    <property type="nucleotide sequence ID" value="NZ_CP130318.1"/>
</dbReference>
<dbReference type="PROSITE" id="PS50893">
    <property type="entry name" value="ABC_TRANSPORTER_2"/>
    <property type="match status" value="1"/>
</dbReference>
<organism evidence="12 13">
    <name type="scientific">Paenibacillus aurantius</name>
    <dbReference type="NCBI Taxonomy" id="2918900"/>
    <lineage>
        <taxon>Bacteria</taxon>
        <taxon>Bacillati</taxon>
        <taxon>Bacillota</taxon>
        <taxon>Bacilli</taxon>
        <taxon>Bacillales</taxon>
        <taxon>Paenibacillaceae</taxon>
        <taxon>Paenibacillus</taxon>
    </lineage>
</organism>
<dbReference type="PANTHER" id="PTHR43394:SF1">
    <property type="entry name" value="ATP-BINDING CASSETTE SUB-FAMILY B MEMBER 10, MITOCHONDRIAL"/>
    <property type="match status" value="1"/>
</dbReference>
<feature type="domain" description="ABC transporter" evidence="10">
    <location>
        <begin position="336"/>
        <end position="571"/>
    </location>
</feature>
<dbReference type="FunFam" id="3.40.50.300:FF:000221">
    <property type="entry name" value="Multidrug ABC transporter ATP-binding protein"/>
    <property type="match status" value="1"/>
</dbReference>
<sequence length="586" mass="65101">MSFILKLKWFFGAQRVPYVTAILMMTVVTVAGMVPPRMIGNTIDSIQAGGLTREGLTHTVLLLVGLAVAGYVLTYLWITTLFGNSILLEKTLRSRLLAHLTRMTPSFFHRNRTGDLMALATNDVIAVSNTAGYGVLTLVNTVIGITVVLITMISFTSYKLMLASLIPLPFLAYAINRLGKAMRRRFLESQAAFGKMNDQALESISGMRVIRSYVQEEDDAEAFHRVTTDVMDKNLKVAAVNSLFQPVISTIVGISYSITLAYGAYLVFHDEISLGQLVSFNIYLGQLIWPMISFGEFINILQRGSASVDRLETSMSQKADVQDPAHPAEVAVPDTVEFRGLSFRYPGAEFNSLENLHLKVDRGQTIGVVGRTGSGKSTLLKQLLRQYPVEPKRLFLSGVPIEELAVDRIRSWIGYVPQEHLLLSKTIKENVALGRKQATEAEVERAMELASFSLDLTQMKDGLSTVIGENGVMLSGGQKQRLGIARALLIDPEILLMDDALSAVDARTESAILHNIRQVRAGRTTWISSHRLSAVSHADWIVVLDEGRIVEEGTHEELMLLRGWYRSQYDHQQMEASLEEEREPSR</sequence>
<evidence type="ECO:0000256" key="6">
    <source>
        <dbReference type="ARBA" id="ARBA00022840"/>
    </source>
</evidence>
<evidence type="ECO:0000313" key="13">
    <source>
        <dbReference type="Proteomes" id="UP001305702"/>
    </source>
</evidence>
<dbReference type="InterPro" id="IPR003439">
    <property type="entry name" value="ABC_transporter-like_ATP-bd"/>
</dbReference>
<dbReference type="AlphaFoldDB" id="A0AA96LCF7"/>
<dbReference type="Pfam" id="PF00005">
    <property type="entry name" value="ABC_tran"/>
    <property type="match status" value="1"/>
</dbReference>
<evidence type="ECO:0000256" key="1">
    <source>
        <dbReference type="ARBA" id="ARBA00004651"/>
    </source>
</evidence>
<keyword evidence="7 9" id="KW-1133">Transmembrane helix</keyword>
<keyword evidence="6" id="KW-0067">ATP-binding</keyword>
<keyword evidence="13" id="KW-1185">Reference proteome</keyword>
<dbReference type="InterPro" id="IPR017871">
    <property type="entry name" value="ABC_transporter-like_CS"/>
</dbReference>
<dbReference type="GO" id="GO:0016887">
    <property type="term" value="F:ATP hydrolysis activity"/>
    <property type="evidence" value="ECO:0007669"/>
    <property type="project" value="InterPro"/>
</dbReference>
<dbReference type="Proteomes" id="UP001305702">
    <property type="component" value="Chromosome"/>
</dbReference>
<comment type="subcellular location">
    <subcellularLocation>
        <location evidence="1">Cell membrane</location>
        <topology evidence="1">Multi-pass membrane protein</topology>
    </subcellularLocation>
</comment>
<dbReference type="GO" id="GO:0005886">
    <property type="term" value="C:plasma membrane"/>
    <property type="evidence" value="ECO:0007669"/>
    <property type="project" value="UniProtKB-SubCell"/>
</dbReference>
<evidence type="ECO:0000256" key="9">
    <source>
        <dbReference type="SAM" id="Phobius"/>
    </source>
</evidence>
<name>A0AA96LCF7_9BACL</name>
<feature type="domain" description="ABC transmembrane type-1" evidence="11">
    <location>
        <begin position="19"/>
        <end position="303"/>
    </location>
</feature>
<feature type="transmembrane region" description="Helical" evidence="9">
    <location>
        <begin position="243"/>
        <end position="268"/>
    </location>
</feature>
<feature type="transmembrane region" description="Helical" evidence="9">
    <location>
        <begin position="16"/>
        <end position="34"/>
    </location>
</feature>
<evidence type="ECO:0000256" key="4">
    <source>
        <dbReference type="ARBA" id="ARBA00022692"/>
    </source>
</evidence>
<evidence type="ECO:0000256" key="5">
    <source>
        <dbReference type="ARBA" id="ARBA00022741"/>
    </source>
</evidence>
<feature type="transmembrane region" description="Helical" evidence="9">
    <location>
        <begin position="55"/>
        <end position="78"/>
    </location>
</feature>
<dbReference type="EMBL" id="CP130318">
    <property type="protein sequence ID" value="WNQ10579.1"/>
    <property type="molecule type" value="Genomic_DNA"/>
</dbReference>
<dbReference type="InterPro" id="IPR003593">
    <property type="entry name" value="AAA+_ATPase"/>
</dbReference>
<dbReference type="GO" id="GO:0005524">
    <property type="term" value="F:ATP binding"/>
    <property type="evidence" value="ECO:0007669"/>
    <property type="project" value="UniProtKB-KW"/>
</dbReference>
<dbReference type="Pfam" id="PF00664">
    <property type="entry name" value="ABC_membrane"/>
    <property type="match status" value="1"/>
</dbReference>
<proteinExistence type="predicted"/>
<evidence type="ECO:0000256" key="3">
    <source>
        <dbReference type="ARBA" id="ARBA00022475"/>
    </source>
</evidence>
<keyword evidence="2" id="KW-0813">Transport</keyword>
<evidence type="ECO:0000313" key="12">
    <source>
        <dbReference type="EMBL" id="WNQ10579.1"/>
    </source>
</evidence>
<dbReference type="InterPro" id="IPR027417">
    <property type="entry name" value="P-loop_NTPase"/>
</dbReference>
<dbReference type="GO" id="GO:0015421">
    <property type="term" value="F:ABC-type oligopeptide transporter activity"/>
    <property type="evidence" value="ECO:0007669"/>
    <property type="project" value="TreeGrafter"/>
</dbReference>
<keyword evidence="3" id="KW-1003">Cell membrane</keyword>
<evidence type="ECO:0000256" key="7">
    <source>
        <dbReference type="ARBA" id="ARBA00022989"/>
    </source>
</evidence>
<dbReference type="InterPro" id="IPR036640">
    <property type="entry name" value="ABC1_TM_sf"/>
</dbReference>
<dbReference type="KEGG" id="paun:MJA45_23640"/>
<dbReference type="CDD" id="cd18541">
    <property type="entry name" value="ABC_6TM_TmrB_like"/>
    <property type="match status" value="1"/>
</dbReference>
<dbReference type="Gene3D" id="3.40.50.300">
    <property type="entry name" value="P-loop containing nucleotide triphosphate hydrolases"/>
    <property type="match status" value="1"/>
</dbReference>